<accession>A0ABQ2AIB5</accession>
<proteinExistence type="predicted"/>
<evidence type="ECO:0000313" key="1">
    <source>
        <dbReference type="EMBL" id="GGH90669.1"/>
    </source>
</evidence>
<gene>
    <name evidence="1" type="ORF">GCM10011495_37050</name>
</gene>
<dbReference type="EMBL" id="BMGY01000057">
    <property type="protein sequence ID" value="GGH90669.1"/>
    <property type="molecule type" value="Genomic_DNA"/>
</dbReference>
<evidence type="ECO:0000313" key="2">
    <source>
        <dbReference type="Proteomes" id="UP000637774"/>
    </source>
</evidence>
<dbReference type="Proteomes" id="UP000637774">
    <property type="component" value="Unassembled WGS sequence"/>
</dbReference>
<comment type="caution">
    <text evidence="1">The sequence shown here is derived from an EMBL/GenBank/DDBJ whole genome shotgun (WGS) entry which is preliminary data.</text>
</comment>
<reference evidence="2" key="1">
    <citation type="journal article" date="2019" name="Int. J. Syst. Evol. Microbiol.">
        <title>The Global Catalogue of Microorganisms (GCM) 10K type strain sequencing project: providing services to taxonomists for standard genome sequencing and annotation.</title>
        <authorList>
            <consortium name="The Broad Institute Genomics Platform"/>
            <consortium name="The Broad Institute Genome Sequencing Center for Infectious Disease"/>
            <person name="Wu L."/>
            <person name="Ma J."/>
        </authorList>
    </citation>
    <scope>NUCLEOTIDE SEQUENCE [LARGE SCALE GENOMIC DNA]</scope>
    <source>
        <strain evidence="2">CGMCC 1.14966</strain>
    </source>
</reference>
<sequence length="69" mass="7304">MEAELVVLDGEIGRGKIEGLGDEVVISIHQVLKTAEKPDLCGGQYKSTAGVRIITGELLIVLRGSRLAS</sequence>
<protein>
    <submittedName>
        <fullName evidence="1">Uncharacterized protein</fullName>
    </submittedName>
</protein>
<keyword evidence="2" id="KW-1185">Reference proteome</keyword>
<name>A0ABQ2AIB5_9BACT</name>
<organism evidence="1 2">
    <name type="scientific">Hymenobacter frigidus</name>
    <dbReference type="NCBI Taxonomy" id="1524095"/>
    <lineage>
        <taxon>Bacteria</taxon>
        <taxon>Pseudomonadati</taxon>
        <taxon>Bacteroidota</taxon>
        <taxon>Cytophagia</taxon>
        <taxon>Cytophagales</taxon>
        <taxon>Hymenobacteraceae</taxon>
        <taxon>Hymenobacter</taxon>
    </lineage>
</organism>